<proteinExistence type="predicted"/>
<sequence length="169" mass="17937">MASTSGSMPLAGRGGTTGMVEVLEGDIGFSRALWRKESKVVLHPTAMENMRDRNNDDDNQMLLGGLMQGSNADGDGSLVLVNGHGADTVGFQPPMNPGMGASRVNSIGRWADVEGDELEDGFDDGNEDGVPRIANNELGDDEVKPVVTFRTVDDSLVLDQDGEKGNVCR</sequence>
<keyword evidence="3" id="KW-1185">Reference proteome</keyword>
<dbReference type="AlphaFoldDB" id="A0A9Q0KXB9"/>
<evidence type="ECO:0000256" key="1">
    <source>
        <dbReference type="SAM" id="MobiDB-lite"/>
    </source>
</evidence>
<name>A0A9Q0KXB9_9MAGN</name>
<reference evidence="2" key="1">
    <citation type="journal article" date="2023" name="Plant J.">
        <title>The genome of the king protea, Protea cynaroides.</title>
        <authorList>
            <person name="Chang J."/>
            <person name="Duong T.A."/>
            <person name="Schoeman C."/>
            <person name="Ma X."/>
            <person name="Roodt D."/>
            <person name="Barker N."/>
            <person name="Li Z."/>
            <person name="Van de Peer Y."/>
            <person name="Mizrachi E."/>
        </authorList>
    </citation>
    <scope>NUCLEOTIDE SEQUENCE</scope>
    <source>
        <tissue evidence="2">Young leaves</tissue>
    </source>
</reference>
<organism evidence="2 3">
    <name type="scientific">Protea cynaroides</name>
    <dbReference type="NCBI Taxonomy" id="273540"/>
    <lineage>
        <taxon>Eukaryota</taxon>
        <taxon>Viridiplantae</taxon>
        <taxon>Streptophyta</taxon>
        <taxon>Embryophyta</taxon>
        <taxon>Tracheophyta</taxon>
        <taxon>Spermatophyta</taxon>
        <taxon>Magnoliopsida</taxon>
        <taxon>Proteales</taxon>
        <taxon>Proteaceae</taxon>
        <taxon>Protea</taxon>
    </lineage>
</organism>
<evidence type="ECO:0000313" key="3">
    <source>
        <dbReference type="Proteomes" id="UP001141806"/>
    </source>
</evidence>
<gene>
    <name evidence="2" type="ORF">NE237_009323</name>
</gene>
<feature type="region of interest" description="Disordered" evidence="1">
    <location>
        <begin position="120"/>
        <end position="139"/>
    </location>
</feature>
<dbReference type="EMBL" id="JAMYWD010000002">
    <property type="protein sequence ID" value="KAJ4978543.1"/>
    <property type="molecule type" value="Genomic_DNA"/>
</dbReference>
<accession>A0A9Q0KXB9</accession>
<dbReference type="Proteomes" id="UP001141806">
    <property type="component" value="Unassembled WGS sequence"/>
</dbReference>
<protein>
    <submittedName>
        <fullName evidence="2">Uncharacterized protein</fullName>
    </submittedName>
</protein>
<evidence type="ECO:0000313" key="2">
    <source>
        <dbReference type="EMBL" id="KAJ4978543.1"/>
    </source>
</evidence>
<comment type="caution">
    <text evidence="2">The sequence shown here is derived from an EMBL/GenBank/DDBJ whole genome shotgun (WGS) entry which is preliminary data.</text>
</comment>